<feature type="region of interest" description="Disordered" evidence="1">
    <location>
        <begin position="1"/>
        <end position="426"/>
    </location>
</feature>
<dbReference type="EMBL" id="GL573462">
    <property type="protein sequence ID" value="ELR06598.1"/>
    <property type="molecule type" value="Genomic_DNA"/>
</dbReference>
<feature type="compositionally biased region" description="Low complexity" evidence="1">
    <location>
        <begin position="349"/>
        <end position="360"/>
    </location>
</feature>
<protein>
    <recommendedName>
        <fullName evidence="3">DUF6594 domain-containing protein</fullName>
    </recommendedName>
</protein>
<feature type="compositionally biased region" description="Basic residues" evidence="1">
    <location>
        <begin position="56"/>
        <end position="65"/>
    </location>
</feature>
<keyword evidence="2" id="KW-0812">Transmembrane</keyword>
<name>L8G1Q2_PSED2</name>
<feature type="transmembrane region" description="Helical" evidence="2">
    <location>
        <begin position="700"/>
        <end position="724"/>
    </location>
</feature>
<dbReference type="InterPro" id="IPR046529">
    <property type="entry name" value="DUF6594"/>
</dbReference>
<feature type="compositionally biased region" description="Polar residues" evidence="1">
    <location>
        <begin position="171"/>
        <end position="186"/>
    </location>
</feature>
<feature type="compositionally biased region" description="Polar residues" evidence="1">
    <location>
        <begin position="526"/>
        <end position="535"/>
    </location>
</feature>
<evidence type="ECO:0000259" key="3">
    <source>
        <dbReference type="Pfam" id="PF20237"/>
    </source>
</evidence>
<gene>
    <name evidence="4" type="ORF">GMDG_08071</name>
</gene>
<dbReference type="PANTHER" id="PTHR34502:SF6">
    <property type="entry name" value="DUF6594 DOMAIN-CONTAINING PROTEIN"/>
    <property type="match status" value="1"/>
</dbReference>
<feature type="transmembrane region" description="Helical" evidence="2">
    <location>
        <begin position="669"/>
        <end position="688"/>
    </location>
</feature>
<evidence type="ECO:0000313" key="4">
    <source>
        <dbReference type="EMBL" id="ELR06598.1"/>
    </source>
</evidence>
<dbReference type="STRING" id="658429.L8G1Q2"/>
<feature type="transmembrane region" description="Helical" evidence="2">
    <location>
        <begin position="643"/>
        <end position="662"/>
    </location>
</feature>
<dbReference type="AlphaFoldDB" id="L8G1Q2"/>
<dbReference type="HOGENOM" id="CLU_023874_0_0_1"/>
<feature type="compositionally biased region" description="Acidic residues" evidence="1">
    <location>
        <begin position="114"/>
        <end position="126"/>
    </location>
</feature>
<evidence type="ECO:0000256" key="1">
    <source>
        <dbReference type="SAM" id="MobiDB-lite"/>
    </source>
</evidence>
<feature type="compositionally biased region" description="Basic and acidic residues" evidence="1">
    <location>
        <begin position="336"/>
        <end position="347"/>
    </location>
</feature>
<feature type="domain" description="DUF6594" evidence="3">
    <location>
        <begin position="436"/>
        <end position="684"/>
    </location>
</feature>
<sequence length="741" mass="79430">MAPRYQHSHSIDAIIESPDEDLAGSRGATPRSTHAISDKKRSPTTTKSAAAPHSKEKSRKSHHRSSFSSSSKHVSKSSKPKANLAKRYAAAHGEKSSQSLVRQHPRHARRDADSDSSSEEEEEEEPKDYRSVLAAARGRLTSPSLLSTMTSLTTATNNSGGSSGSNSTITQASMLRTETVQEVTISGTTEEEEEGPLSPAAPDPPNVFAYLDEDSSSSDEDEEDSDSDSDSDADENENEDAIQYAPNAPSPSPHPTGSETPDYDADSHSDPDDSDHADDSHPPPQPTWLHPLSPTSSADNANPMAPTFSSHHPRTPSLGSASSFMASDASSLVDMDTDRSTSPEHSVKGSPSPTPRLLLSRPPPGTGQPLASPTEAKLAAQMRAAQMRQDFHSGPGGNHQHPRHQHRHTPTPLSLHPHPHQDTQALSPRLPPPSGYDALATHLTTSPPVYRRFATLNHRLLLHMQDELCELESHLSALDAADAASRTLSLPPTPSSAIARSPCGRRSHKNDDSRERGMKTHIPPSSRRSAAQHPSQLDHHRADLLARVGYKMAQYNASLTSFAKTSRLPAADSADVEAYRAFLASAQPVVYEEARFLERGGDLISLAPTPAPSSTAATETVQRTLIPPPIYHHQQQHPHTQRALLLAALASILLPVLMFTVVPNFVGRIAVAVLVAGMLWGMVSAQGGGVRGGCWWRGGLGIGLGVGGGDIGCCYCCLVCWGMGKGGRERRGRKGVLDDEK</sequence>
<proteinExistence type="predicted"/>
<dbReference type="PANTHER" id="PTHR34502">
    <property type="entry name" value="DUF6594 DOMAIN-CONTAINING PROTEIN-RELATED"/>
    <property type="match status" value="1"/>
</dbReference>
<feature type="compositionally biased region" description="Low complexity" evidence="1">
    <location>
        <begin position="140"/>
        <end position="170"/>
    </location>
</feature>
<feature type="compositionally biased region" description="Low complexity" evidence="1">
    <location>
        <begin position="320"/>
        <end position="331"/>
    </location>
</feature>
<dbReference type="OrthoDB" id="5416037at2759"/>
<feature type="region of interest" description="Disordered" evidence="1">
    <location>
        <begin position="486"/>
        <end position="538"/>
    </location>
</feature>
<feature type="compositionally biased region" description="Low complexity" evidence="1">
    <location>
        <begin position="379"/>
        <end position="388"/>
    </location>
</feature>
<feature type="compositionally biased region" description="Basic residues" evidence="1">
    <location>
        <begin position="400"/>
        <end position="409"/>
    </location>
</feature>
<evidence type="ECO:0000313" key="5">
    <source>
        <dbReference type="Proteomes" id="UP000011064"/>
    </source>
</evidence>
<keyword evidence="2" id="KW-1133">Transmembrane helix</keyword>
<dbReference type="Proteomes" id="UP000011064">
    <property type="component" value="Unassembled WGS sequence"/>
</dbReference>
<evidence type="ECO:0000256" key="2">
    <source>
        <dbReference type="SAM" id="Phobius"/>
    </source>
</evidence>
<organism evidence="4 5">
    <name type="scientific">Pseudogymnoascus destructans (strain ATCC MYA-4855 / 20631-21)</name>
    <name type="common">Bat white-nose syndrome fungus</name>
    <name type="synonym">Geomyces destructans</name>
    <dbReference type="NCBI Taxonomy" id="658429"/>
    <lineage>
        <taxon>Eukaryota</taxon>
        <taxon>Fungi</taxon>
        <taxon>Dikarya</taxon>
        <taxon>Ascomycota</taxon>
        <taxon>Pezizomycotina</taxon>
        <taxon>Leotiomycetes</taxon>
        <taxon>Thelebolales</taxon>
        <taxon>Thelebolaceae</taxon>
        <taxon>Pseudogymnoascus</taxon>
    </lineage>
</organism>
<dbReference type="InParanoid" id="L8G1Q2"/>
<dbReference type="Pfam" id="PF20237">
    <property type="entry name" value="DUF6594"/>
    <property type="match status" value="1"/>
</dbReference>
<feature type="compositionally biased region" description="Acidic residues" evidence="1">
    <location>
        <begin position="211"/>
        <end position="240"/>
    </location>
</feature>
<keyword evidence="5" id="KW-1185">Reference proteome</keyword>
<feature type="compositionally biased region" description="Basic and acidic residues" evidence="1">
    <location>
        <begin position="509"/>
        <end position="518"/>
    </location>
</feature>
<dbReference type="VEuPathDB" id="FungiDB:GMDG_08071"/>
<accession>L8G1Q2</accession>
<keyword evidence="2" id="KW-0472">Membrane</keyword>
<reference evidence="5" key="1">
    <citation type="submission" date="2010-09" db="EMBL/GenBank/DDBJ databases">
        <title>The genome sequence of Geomyces destructans 20631-21.</title>
        <authorList>
            <consortium name="The Broad Institute Genome Sequencing Platform"/>
            <person name="Cuomo C.A."/>
            <person name="Blehert D.S."/>
            <person name="Lorch J.M."/>
            <person name="Young S.K."/>
            <person name="Zeng Q."/>
            <person name="Gargeya S."/>
            <person name="Fitzgerald M."/>
            <person name="Haas B."/>
            <person name="Abouelleil A."/>
            <person name="Alvarado L."/>
            <person name="Arachchi H.M."/>
            <person name="Berlin A."/>
            <person name="Brown A."/>
            <person name="Chapman S.B."/>
            <person name="Chen Z."/>
            <person name="Dunbar C."/>
            <person name="Freedman E."/>
            <person name="Gearin G."/>
            <person name="Gellesch M."/>
            <person name="Goldberg J."/>
            <person name="Griggs A."/>
            <person name="Gujja S."/>
            <person name="Heiman D."/>
            <person name="Howarth C."/>
            <person name="Larson L."/>
            <person name="Lui A."/>
            <person name="MacDonald P.J.P."/>
            <person name="Montmayeur A."/>
            <person name="Murphy C."/>
            <person name="Neiman D."/>
            <person name="Pearson M."/>
            <person name="Priest M."/>
            <person name="Roberts A."/>
            <person name="Saif S."/>
            <person name="Shea T."/>
            <person name="Shenoy N."/>
            <person name="Sisk P."/>
            <person name="Stolte C."/>
            <person name="Sykes S."/>
            <person name="Wortman J."/>
            <person name="Nusbaum C."/>
            <person name="Birren B."/>
        </authorList>
    </citation>
    <scope>NUCLEOTIDE SEQUENCE [LARGE SCALE GENOMIC DNA]</scope>
    <source>
        <strain evidence="5">ATCC MYA-4855 / 20631-21</strain>
    </source>
</reference>